<evidence type="ECO:0000313" key="2">
    <source>
        <dbReference type="Proteomes" id="UP000002651"/>
    </source>
</evidence>
<reference evidence="1 2" key="1">
    <citation type="journal article" date="2012" name="J. Bacteriol.">
        <title>Whole-genome sequences of Bacillus subtilis and close relatives.</title>
        <authorList>
            <person name="Earl A.M."/>
            <person name="Eppinger M."/>
            <person name="Fricke W.F."/>
            <person name="Rosovitz M.J."/>
            <person name="Rasko D.A."/>
            <person name="Daugherty S."/>
            <person name="Losick R."/>
            <person name="Kolter R."/>
            <person name="Ravel J."/>
        </authorList>
    </citation>
    <scope>NUCLEOTIDE SEQUENCE [LARGE SCALE GENOMIC DNA]</scope>
    <source>
        <strain evidence="2">DSM 15029 / JCM 12233 / NBRC 101239 / NRRL B-23049 / TU-B-10</strain>
    </source>
</reference>
<dbReference type="AlphaFoldDB" id="G4NRJ3"/>
<dbReference type="EMBL" id="CP002905">
    <property type="protein sequence ID" value="AEP85823.1"/>
    <property type="molecule type" value="Genomic_DNA"/>
</dbReference>
<dbReference type="Proteomes" id="UP000002651">
    <property type="component" value="Chromosome"/>
</dbReference>
<gene>
    <name evidence="1" type="ordered locus">GYO_1165</name>
</gene>
<dbReference type="STRING" id="1052585.GYO_1165"/>
<proteinExistence type="predicted"/>
<evidence type="ECO:0000313" key="1">
    <source>
        <dbReference type="EMBL" id="AEP85823.1"/>
    </source>
</evidence>
<accession>G4NRJ3</accession>
<sequence>MNPVFCAGYGLDFVLSKEERGRINDAKRFSAASQHFHYVEFFGE</sequence>
<dbReference type="KEGG" id="bst:GYO_1165"/>
<name>G4NRJ3_BACS4</name>
<protein>
    <submittedName>
        <fullName evidence="1">Uncharacterized protein</fullName>
    </submittedName>
</protein>
<keyword evidence="2" id="KW-1185">Reference proteome</keyword>
<dbReference type="HOGENOM" id="CLU_3212622_0_0_9"/>
<organism evidence="1 2">
    <name type="scientific">Bacillus spizizenii (strain DSM 15029 / JCM 12233 / NBRC 101239 / NRRL B-23049 / TU-B-10)</name>
    <name type="common">Bacillus subtilis subsp. spizizenii</name>
    <dbReference type="NCBI Taxonomy" id="1052585"/>
    <lineage>
        <taxon>Bacteria</taxon>
        <taxon>Bacillati</taxon>
        <taxon>Bacillota</taxon>
        <taxon>Bacilli</taxon>
        <taxon>Bacillales</taxon>
        <taxon>Bacillaceae</taxon>
        <taxon>Bacillus</taxon>
    </lineage>
</organism>